<sequence length="200" mass="23038">MIATLQRHRLGDGFVIWKDIQFDPIHNLHLRLYNPASASSATKLPIFYYIHGGGFCIGSRTWPNCQNYCLRLAFDLQAVVLSPDYRLATEYRLPSAIEDGFAAVRWLPAQAKGGQIWVCSHCKVRAIRVTIENEFNHNPNNKDMNDKKMKSRNEKVREKYPVAQIPFTTKQYSGRPLSWCVYSSVNLAIYSDYRSVEDFV</sequence>
<organism evidence="2 3">
    <name type="scientific">Protea cynaroides</name>
    <dbReference type="NCBI Taxonomy" id="273540"/>
    <lineage>
        <taxon>Eukaryota</taxon>
        <taxon>Viridiplantae</taxon>
        <taxon>Streptophyta</taxon>
        <taxon>Embryophyta</taxon>
        <taxon>Tracheophyta</taxon>
        <taxon>Spermatophyta</taxon>
        <taxon>Magnoliopsida</taxon>
        <taxon>Proteales</taxon>
        <taxon>Proteaceae</taxon>
        <taxon>Protea</taxon>
    </lineage>
</organism>
<dbReference type="Gene3D" id="3.40.50.1820">
    <property type="entry name" value="alpha/beta hydrolase"/>
    <property type="match status" value="1"/>
</dbReference>
<dbReference type="OrthoDB" id="408631at2759"/>
<dbReference type="InterPro" id="IPR029058">
    <property type="entry name" value="AB_hydrolase_fold"/>
</dbReference>
<reference evidence="2" key="1">
    <citation type="journal article" date="2023" name="Plant J.">
        <title>The genome of the king protea, Protea cynaroides.</title>
        <authorList>
            <person name="Chang J."/>
            <person name="Duong T.A."/>
            <person name="Schoeman C."/>
            <person name="Ma X."/>
            <person name="Roodt D."/>
            <person name="Barker N."/>
            <person name="Li Z."/>
            <person name="Van de Peer Y."/>
            <person name="Mizrachi E."/>
        </authorList>
    </citation>
    <scope>NUCLEOTIDE SEQUENCE</scope>
    <source>
        <tissue evidence="2">Young leaves</tissue>
    </source>
</reference>
<feature type="domain" description="Alpha/beta hydrolase fold-3" evidence="1">
    <location>
        <begin position="48"/>
        <end position="117"/>
    </location>
</feature>
<dbReference type="Proteomes" id="UP001141806">
    <property type="component" value="Unassembled WGS sequence"/>
</dbReference>
<dbReference type="PANTHER" id="PTHR23024">
    <property type="entry name" value="ARYLACETAMIDE DEACETYLASE"/>
    <property type="match status" value="1"/>
</dbReference>
<dbReference type="GO" id="GO:0016787">
    <property type="term" value="F:hydrolase activity"/>
    <property type="evidence" value="ECO:0007669"/>
    <property type="project" value="InterPro"/>
</dbReference>
<gene>
    <name evidence="2" type="ORF">NE237_006207</name>
</gene>
<evidence type="ECO:0000313" key="3">
    <source>
        <dbReference type="Proteomes" id="UP001141806"/>
    </source>
</evidence>
<dbReference type="InterPro" id="IPR013094">
    <property type="entry name" value="AB_hydrolase_3"/>
</dbReference>
<dbReference type="Pfam" id="PF07859">
    <property type="entry name" value="Abhydrolase_3"/>
    <property type="match status" value="1"/>
</dbReference>
<evidence type="ECO:0000313" key="2">
    <source>
        <dbReference type="EMBL" id="KAJ4973033.1"/>
    </source>
</evidence>
<proteinExistence type="predicted"/>
<dbReference type="PANTHER" id="PTHR23024:SF535">
    <property type="entry name" value="OS07G0162900 PROTEIN"/>
    <property type="match status" value="1"/>
</dbReference>
<name>A0A9Q0QV34_9MAGN</name>
<comment type="caution">
    <text evidence="2">The sequence shown here is derived from an EMBL/GenBank/DDBJ whole genome shotgun (WGS) entry which is preliminary data.</text>
</comment>
<dbReference type="InterPro" id="IPR050466">
    <property type="entry name" value="Carboxylest/Gibb_receptor"/>
</dbReference>
<dbReference type="AlphaFoldDB" id="A0A9Q0QV34"/>
<dbReference type="EMBL" id="JAMYWD010000004">
    <property type="protein sequence ID" value="KAJ4973033.1"/>
    <property type="molecule type" value="Genomic_DNA"/>
</dbReference>
<keyword evidence="3" id="KW-1185">Reference proteome</keyword>
<protein>
    <recommendedName>
        <fullName evidence="1">Alpha/beta hydrolase fold-3 domain-containing protein</fullName>
    </recommendedName>
</protein>
<dbReference type="SUPFAM" id="SSF53474">
    <property type="entry name" value="alpha/beta-Hydrolases"/>
    <property type="match status" value="1"/>
</dbReference>
<accession>A0A9Q0QV34</accession>
<evidence type="ECO:0000259" key="1">
    <source>
        <dbReference type="Pfam" id="PF07859"/>
    </source>
</evidence>